<dbReference type="AlphaFoldDB" id="A0A4P6WJJ4"/>
<organism evidence="1 2">
    <name type="scientific">Citrobacter arsenatis</name>
    <dbReference type="NCBI Taxonomy" id="2546350"/>
    <lineage>
        <taxon>Bacteria</taxon>
        <taxon>Pseudomonadati</taxon>
        <taxon>Pseudomonadota</taxon>
        <taxon>Gammaproteobacteria</taxon>
        <taxon>Enterobacterales</taxon>
        <taxon>Enterobacteriaceae</taxon>
        <taxon>Citrobacter</taxon>
    </lineage>
</organism>
<evidence type="ECO:0000313" key="1">
    <source>
        <dbReference type="EMBL" id="QBM21632.1"/>
    </source>
</evidence>
<dbReference type="KEGG" id="cars:E1B03_04020"/>
<proteinExistence type="predicted"/>
<dbReference type="RefSeq" id="WP_087051787.1">
    <property type="nucleotide sequence ID" value="NZ_CP037864.1"/>
</dbReference>
<reference evidence="1 2" key="1">
    <citation type="submission" date="2019-03" db="EMBL/GenBank/DDBJ databases">
        <title>Complete genome sequence of an arsenate-respiring bacteria, Citrobacter sp. LY-1.</title>
        <authorList>
            <person name="Wang H."/>
            <person name="Liu Y."/>
            <person name="Li Q."/>
            <person name="Huang J."/>
        </authorList>
    </citation>
    <scope>NUCLEOTIDE SEQUENCE [LARGE SCALE GENOMIC DNA]</scope>
    <source>
        <strain evidence="1 2">LY-1</strain>
    </source>
</reference>
<dbReference type="Proteomes" id="UP000293850">
    <property type="component" value="Chromosome"/>
</dbReference>
<accession>A0A4P6WJJ4</accession>
<name>A0A4P6WJJ4_9ENTR</name>
<keyword evidence="2" id="KW-1185">Reference proteome</keyword>
<protein>
    <submittedName>
        <fullName evidence="1">Uncharacterized protein</fullName>
    </submittedName>
</protein>
<gene>
    <name evidence="1" type="ORF">E1B03_04020</name>
</gene>
<dbReference type="EMBL" id="CP037864">
    <property type="protein sequence ID" value="QBM21632.1"/>
    <property type="molecule type" value="Genomic_DNA"/>
</dbReference>
<sequence>MSYEYDLADFKRYLYDKNHSYRVDGLIFWQNRIPLPIDLFNRIFDESDLIIADFVYQVAASAAVFSEKESFESTFGLEVTNLPTDKLKAEIPALSTWVDEHLPENCRIVRMIYEIAELLGLSEFRFSGDRIAKSLAHQGKKYARLFMPSPVKDLVNNIQGCDTIGQDNTDMFGNIIADRYNIYRSGFSDALAIIFNALLEFRLLFSGNSGNLPRFRVMMTAPDDIDIRFGKTADGSLWEPGYGDDHFITINTEHPVMKNQAKDQGCALAELLFFMGQYENSQFSDQNKKFIENMRQTISRNLWIKYD</sequence>
<evidence type="ECO:0000313" key="2">
    <source>
        <dbReference type="Proteomes" id="UP000293850"/>
    </source>
</evidence>